<evidence type="ECO:0000256" key="1">
    <source>
        <dbReference type="SAM" id="Coils"/>
    </source>
</evidence>
<evidence type="ECO:0000256" key="2">
    <source>
        <dbReference type="SAM" id="Phobius"/>
    </source>
</evidence>
<reference evidence="3 4" key="1">
    <citation type="journal article" date="2021" name="Hortic Res">
        <title>The domestication of Cucurbita argyrosperma as revealed by the genome of its wild relative.</title>
        <authorList>
            <person name="Barrera-Redondo J."/>
            <person name="Sanchez-de la Vega G."/>
            <person name="Aguirre-Liguori J.A."/>
            <person name="Castellanos-Morales G."/>
            <person name="Gutierrez-Guerrero Y.T."/>
            <person name="Aguirre-Dugua X."/>
            <person name="Aguirre-Planter E."/>
            <person name="Tenaillon M.I."/>
            <person name="Lira-Saade R."/>
            <person name="Eguiarte L.E."/>
        </authorList>
    </citation>
    <scope>NUCLEOTIDE SEQUENCE [LARGE SCALE GENOMIC DNA]</scope>
    <source>
        <strain evidence="3">JBR-2021</strain>
    </source>
</reference>
<keyword evidence="4" id="KW-1185">Reference proteome</keyword>
<dbReference type="Proteomes" id="UP000685013">
    <property type="component" value="Chromosome 2"/>
</dbReference>
<keyword evidence="2" id="KW-0472">Membrane</keyword>
<keyword evidence="2" id="KW-0812">Transmembrane</keyword>
<proteinExistence type="predicted"/>
<dbReference type="EMBL" id="JAGKQH010000002">
    <property type="protein sequence ID" value="KAG6605754.1"/>
    <property type="molecule type" value="Genomic_DNA"/>
</dbReference>
<keyword evidence="2" id="KW-1133">Transmembrane helix</keyword>
<feature type="coiled-coil region" evidence="1">
    <location>
        <begin position="24"/>
        <end position="51"/>
    </location>
</feature>
<comment type="caution">
    <text evidence="3">The sequence shown here is derived from an EMBL/GenBank/DDBJ whole genome shotgun (WGS) entry which is preliminary data.</text>
</comment>
<evidence type="ECO:0000313" key="4">
    <source>
        <dbReference type="Proteomes" id="UP000685013"/>
    </source>
</evidence>
<name>A0AAV6P1L6_9ROSI</name>
<sequence length="208" mass="23382">MFGADFLSLTSPTRSPIINQQTTARFVTQIMMELEAEMRDLECRAENQQQRVRYYESIAIYTILAYITSLRFFYSAVSSPASSTLHCVHWPLVSALTLSCSFLYFFILLPVFIKLYRTHNLLDIICKEHADIYQRILNGRSQHGGASSIEAGASPDGVEFNSRFHQVRALHNDSFTGGEIKVYACAIAVALLAVTAFELCASKYVLCN</sequence>
<feature type="transmembrane region" description="Helical" evidence="2">
    <location>
        <begin position="89"/>
        <end position="113"/>
    </location>
</feature>
<feature type="transmembrane region" description="Helical" evidence="2">
    <location>
        <begin position="58"/>
        <end position="77"/>
    </location>
</feature>
<feature type="non-terminal residue" evidence="3">
    <location>
        <position position="1"/>
    </location>
</feature>
<dbReference type="AlphaFoldDB" id="A0AAV6P1L6"/>
<gene>
    <name evidence="3" type="ORF">SDJN03_03071</name>
</gene>
<keyword evidence="1" id="KW-0175">Coiled coil</keyword>
<protein>
    <submittedName>
        <fullName evidence="3">Uncharacterized protein</fullName>
    </submittedName>
</protein>
<accession>A0AAV6P1L6</accession>
<organism evidence="3 4">
    <name type="scientific">Cucurbita argyrosperma subsp. sororia</name>
    <dbReference type="NCBI Taxonomy" id="37648"/>
    <lineage>
        <taxon>Eukaryota</taxon>
        <taxon>Viridiplantae</taxon>
        <taxon>Streptophyta</taxon>
        <taxon>Embryophyta</taxon>
        <taxon>Tracheophyta</taxon>
        <taxon>Spermatophyta</taxon>
        <taxon>Magnoliopsida</taxon>
        <taxon>eudicotyledons</taxon>
        <taxon>Gunneridae</taxon>
        <taxon>Pentapetalae</taxon>
        <taxon>rosids</taxon>
        <taxon>fabids</taxon>
        <taxon>Cucurbitales</taxon>
        <taxon>Cucurbitaceae</taxon>
        <taxon>Cucurbiteae</taxon>
        <taxon>Cucurbita</taxon>
    </lineage>
</organism>
<evidence type="ECO:0000313" key="3">
    <source>
        <dbReference type="EMBL" id="KAG6605754.1"/>
    </source>
</evidence>